<proteinExistence type="predicted"/>
<accession>A0A7R6PTD7</accession>
<evidence type="ECO:0000256" key="1">
    <source>
        <dbReference type="PROSITE-ProRule" id="PRU00339"/>
    </source>
</evidence>
<sequence>MKGKSIAVFLLFFLLFFTKTFAQQKYIYSYSEYASIVQNILDGRLKKYEKIYPTEFDVFYDLDERTVKMHINLLKPPYMPDEELIQNIEDFENKYGNYVTSRIFYIYLIKENFYYTPDLFKYYGMLTMDTQTTFKERMGNCFSLTNMFITITRELGFNSYYYLVSDINSTYLSESTLIRTVHIVCGIDINYPRPYIIDFLPQEDIDYKRLFRLNRVKKLTDIQAAGLFYNNIACKYMMERDYGFAKYLLEFADSLYPDSGIIKNNLAVIYKKNGQYADSIKTFLEALKYAPSFQFIIANILKLESKLPEKDRAEIDNLLENEFVNNYYWHLLKANEYLSQKKFKKALKEIKKADKLSQGNQEVYIFYYRLGVLTRDSKLIEKYSNKINLLENNNKNK</sequence>
<dbReference type="Pfam" id="PF13181">
    <property type="entry name" value="TPR_8"/>
    <property type="match status" value="1"/>
</dbReference>
<keyword evidence="1" id="KW-0802">TPR repeat</keyword>
<dbReference type="PROSITE" id="PS50005">
    <property type="entry name" value="TPR"/>
    <property type="match status" value="1"/>
</dbReference>
<dbReference type="AlphaFoldDB" id="A0A7R6PTD7"/>
<name>A0A7R6PTD7_9BACT</name>
<dbReference type="InterPro" id="IPR019734">
    <property type="entry name" value="TPR_rpt"/>
</dbReference>
<dbReference type="EMBL" id="AP017470">
    <property type="protein sequence ID" value="BBB32292.1"/>
    <property type="molecule type" value="Genomic_DNA"/>
</dbReference>
<dbReference type="Gene3D" id="1.25.40.10">
    <property type="entry name" value="Tetratricopeptide repeat domain"/>
    <property type="match status" value="1"/>
</dbReference>
<keyword evidence="3" id="KW-1185">Reference proteome</keyword>
<dbReference type="InterPro" id="IPR011990">
    <property type="entry name" value="TPR-like_helical_dom_sf"/>
</dbReference>
<dbReference type="RefSeq" id="WP_201328636.1">
    <property type="nucleotide sequence ID" value="NZ_AP017470.1"/>
</dbReference>
<evidence type="ECO:0000313" key="2">
    <source>
        <dbReference type="EMBL" id="BBB32292.1"/>
    </source>
</evidence>
<dbReference type="Proteomes" id="UP000595564">
    <property type="component" value="Chromosome"/>
</dbReference>
<dbReference type="SUPFAM" id="SSF48452">
    <property type="entry name" value="TPR-like"/>
    <property type="match status" value="1"/>
</dbReference>
<gene>
    <name evidence="2" type="ORF">TTHT_0721</name>
</gene>
<evidence type="ECO:0000313" key="3">
    <source>
        <dbReference type="Proteomes" id="UP000595564"/>
    </source>
</evidence>
<protein>
    <submittedName>
        <fullName evidence="2">Uncharacterized protein</fullName>
    </submittedName>
</protein>
<reference evidence="2 3" key="1">
    <citation type="journal article" date="2012" name="Extremophiles">
        <title>Thermotomaculum hydrothermale gen. nov., sp. nov., a novel heterotrophic thermophile within the phylum Acidobacteria from a deep-sea hydrothermal vent chimney in the Southern Okinawa Trough.</title>
        <authorList>
            <person name="Izumi H."/>
            <person name="Nunoura T."/>
            <person name="Miyazaki M."/>
            <person name="Mino S."/>
            <person name="Toki T."/>
            <person name="Takai K."/>
            <person name="Sako Y."/>
            <person name="Sawabe T."/>
            <person name="Nakagawa S."/>
        </authorList>
    </citation>
    <scope>NUCLEOTIDE SEQUENCE [LARGE SCALE GENOMIC DNA]</scope>
    <source>
        <strain evidence="2 3">AC55</strain>
    </source>
</reference>
<feature type="repeat" description="TPR" evidence="1">
    <location>
        <begin position="260"/>
        <end position="293"/>
    </location>
</feature>
<organism evidence="2 3">
    <name type="scientific">Thermotomaculum hydrothermale</name>
    <dbReference type="NCBI Taxonomy" id="981385"/>
    <lineage>
        <taxon>Bacteria</taxon>
        <taxon>Pseudomonadati</taxon>
        <taxon>Acidobacteriota</taxon>
        <taxon>Holophagae</taxon>
        <taxon>Thermotomaculales</taxon>
        <taxon>Thermotomaculaceae</taxon>
        <taxon>Thermotomaculum</taxon>
    </lineage>
</organism>
<dbReference type="SMART" id="SM00028">
    <property type="entry name" value="TPR"/>
    <property type="match status" value="2"/>
</dbReference>
<dbReference type="KEGG" id="thyd:TTHT_0721"/>